<reference evidence="10 11" key="1">
    <citation type="submission" date="2020-08" db="EMBL/GenBank/DDBJ databases">
        <title>Genome sequence of Diaphorobacter ruginosibacter DSM 27467T.</title>
        <authorList>
            <person name="Hyun D.-W."/>
            <person name="Bae J.-W."/>
        </authorList>
    </citation>
    <scope>NUCLEOTIDE SEQUENCE [LARGE SCALE GENOMIC DNA]</scope>
    <source>
        <strain evidence="10 11">DSM 27467</strain>
    </source>
</reference>
<dbReference type="PANTHER" id="PTHR30012">
    <property type="entry name" value="GENERAL SECRETION PATHWAY PROTEIN"/>
    <property type="match status" value="1"/>
</dbReference>
<comment type="similarity">
    <text evidence="2">Belongs to the GSP F family.</text>
</comment>
<evidence type="ECO:0000313" key="10">
    <source>
        <dbReference type="EMBL" id="QNN58174.1"/>
    </source>
</evidence>
<dbReference type="GO" id="GO:0015628">
    <property type="term" value="P:protein secretion by the type II secretion system"/>
    <property type="evidence" value="ECO:0007669"/>
    <property type="project" value="TreeGrafter"/>
</dbReference>
<keyword evidence="5 8" id="KW-0812">Transmembrane</keyword>
<sequence>MATAASRGIKDFVFEWEGKDRAGKIVRGEIRAAGENQVKATLRRQGVLATKIKKRRMRAGKKIKPKDIALFTRQMATMMKAGVPLLQAFDIVGRGNTNPSVTKLLNDIRSDVETGTSLNAAFRKFPMYFDSLYCNLVEAGEAAGILETLLDRLATYMEKTEAIKSKIRSALMYPCAVIVVAFVVVTIIMIFVIPAFKEVFTSFGADLPAPTLFVMAVSEFFVAYWWLIFGVIFGGGYFFMQAWKRSEKMQRFMDRLLLKMPIFGALIDKSCVARWTRTLSTMFAAGVPLVEALDSVGGASGNSVYSEATDKIQQEVSTGTSLTNAMTNANVFPSMVIQMCAIGEESGSIDHMLGKAADFYESEVDEMVAGLSSLMEPIIIVFLGGLIGGIVVSMYLPIFKLGQVV</sequence>
<dbReference type="EMBL" id="CP060714">
    <property type="protein sequence ID" value="QNN58174.1"/>
    <property type="molecule type" value="Genomic_DNA"/>
</dbReference>
<dbReference type="Gene3D" id="1.20.81.30">
    <property type="entry name" value="Type II secretion system (T2SS), domain F"/>
    <property type="match status" value="2"/>
</dbReference>
<evidence type="ECO:0000259" key="9">
    <source>
        <dbReference type="Pfam" id="PF00482"/>
    </source>
</evidence>
<dbReference type="Pfam" id="PF00482">
    <property type="entry name" value="T2SSF"/>
    <property type="match status" value="2"/>
</dbReference>
<dbReference type="RefSeq" id="WP_187598418.1">
    <property type="nucleotide sequence ID" value="NZ_CP060714.1"/>
</dbReference>
<comment type="subcellular location">
    <subcellularLocation>
        <location evidence="1">Cell inner membrane</location>
        <topology evidence="1">Multi-pass membrane protein</topology>
    </subcellularLocation>
</comment>
<keyword evidence="4" id="KW-0997">Cell inner membrane</keyword>
<accession>A0A7G9RRE9</accession>
<keyword evidence="3" id="KW-1003">Cell membrane</keyword>
<evidence type="ECO:0000256" key="5">
    <source>
        <dbReference type="ARBA" id="ARBA00022692"/>
    </source>
</evidence>
<name>A0A7G9RRE9_9BURK</name>
<evidence type="ECO:0000256" key="8">
    <source>
        <dbReference type="SAM" id="Phobius"/>
    </source>
</evidence>
<evidence type="ECO:0000256" key="4">
    <source>
        <dbReference type="ARBA" id="ARBA00022519"/>
    </source>
</evidence>
<evidence type="ECO:0000313" key="11">
    <source>
        <dbReference type="Proteomes" id="UP000515811"/>
    </source>
</evidence>
<dbReference type="PANTHER" id="PTHR30012:SF7">
    <property type="entry name" value="PROTEIN TRANSPORT PROTEIN HOFC HOMOLOG"/>
    <property type="match status" value="1"/>
</dbReference>
<feature type="transmembrane region" description="Helical" evidence="8">
    <location>
        <begin position="171"/>
        <end position="193"/>
    </location>
</feature>
<protein>
    <submittedName>
        <fullName evidence="10">Type II secretion system F family protein</fullName>
    </submittedName>
</protein>
<dbReference type="Proteomes" id="UP000515811">
    <property type="component" value="Chromosome"/>
</dbReference>
<feature type="transmembrane region" description="Helical" evidence="8">
    <location>
        <begin position="377"/>
        <end position="398"/>
    </location>
</feature>
<feature type="domain" description="Type II secretion system protein GspF" evidence="9">
    <location>
        <begin position="275"/>
        <end position="397"/>
    </location>
</feature>
<dbReference type="FunFam" id="1.20.81.30:FF:000001">
    <property type="entry name" value="Type II secretion system protein F"/>
    <property type="match status" value="2"/>
</dbReference>
<dbReference type="AlphaFoldDB" id="A0A7G9RRE9"/>
<dbReference type="GO" id="GO:0005886">
    <property type="term" value="C:plasma membrane"/>
    <property type="evidence" value="ECO:0007669"/>
    <property type="project" value="UniProtKB-SubCell"/>
</dbReference>
<feature type="domain" description="Type II secretion system protein GspF" evidence="9">
    <location>
        <begin position="71"/>
        <end position="194"/>
    </location>
</feature>
<dbReference type="PRINTS" id="PR00812">
    <property type="entry name" value="BCTERIALGSPF"/>
</dbReference>
<evidence type="ECO:0000256" key="2">
    <source>
        <dbReference type="ARBA" id="ARBA00005745"/>
    </source>
</evidence>
<evidence type="ECO:0000256" key="7">
    <source>
        <dbReference type="ARBA" id="ARBA00023136"/>
    </source>
</evidence>
<keyword evidence="6 8" id="KW-1133">Transmembrane helix</keyword>
<organism evidence="10 11">
    <name type="scientific">Diaphorobacter ruginosibacter</name>
    <dbReference type="NCBI Taxonomy" id="1715720"/>
    <lineage>
        <taxon>Bacteria</taxon>
        <taxon>Pseudomonadati</taxon>
        <taxon>Pseudomonadota</taxon>
        <taxon>Betaproteobacteria</taxon>
        <taxon>Burkholderiales</taxon>
        <taxon>Comamonadaceae</taxon>
        <taxon>Diaphorobacter</taxon>
    </lineage>
</organism>
<evidence type="ECO:0000256" key="6">
    <source>
        <dbReference type="ARBA" id="ARBA00022989"/>
    </source>
</evidence>
<evidence type="ECO:0000256" key="1">
    <source>
        <dbReference type="ARBA" id="ARBA00004429"/>
    </source>
</evidence>
<dbReference type="InterPro" id="IPR018076">
    <property type="entry name" value="T2SS_GspF_dom"/>
</dbReference>
<proteinExistence type="inferred from homology"/>
<keyword evidence="7 8" id="KW-0472">Membrane</keyword>
<keyword evidence="11" id="KW-1185">Reference proteome</keyword>
<feature type="transmembrane region" description="Helical" evidence="8">
    <location>
        <begin position="213"/>
        <end position="239"/>
    </location>
</feature>
<dbReference type="InterPro" id="IPR003004">
    <property type="entry name" value="GspF/PilC"/>
</dbReference>
<dbReference type="InterPro" id="IPR042094">
    <property type="entry name" value="T2SS_GspF_sf"/>
</dbReference>
<evidence type="ECO:0000256" key="3">
    <source>
        <dbReference type="ARBA" id="ARBA00022475"/>
    </source>
</evidence>
<gene>
    <name evidence="10" type="ORF">H9K76_04745</name>
</gene>
<dbReference type="KEGG" id="drg:H9K76_04745"/>